<proteinExistence type="predicted"/>
<keyword evidence="2" id="KW-1133">Transmembrane helix</keyword>
<keyword evidence="2" id="KW-0812">Transmembrane</keyword>
<feature type="transmembrane region" description="Helical" evidence="2">
    <location>
        <begin position="489"/>
        <end position="507"/>
    </location>
</feature>
<feature type="transmembrane region" description="Helical" evidence="2">
    <location>
        <begin position="426"/>
        <end position="444"/>
    </location>
</feature>
<feature type="region of interest" description="Disordered" evidence="1">
    <location>
        <begin position="341"/>
        <end position="365"/>
    </location>
</feature>
<feature type="transmembrane region" description="Helical" evidence="2">
    <location>
        <begin position="465"/>
        <end position="483"/>
    </location>
</feature>
<dbReference type="Proteomes" id="UP001549257">
    <property type="component" value="Unassembled WGS sequence"/>
</dbReference>
<accession>A0ABV2QMF3</accession>
<keyword evidence="4" id="KW-1185">Reference proteome</keyword>
<protein>
    <submittedName>
        <fullName evidence="3">Uncharacterized protein</fullName>
    </submittedName>
</protein>
<evidence type="ECO:0000313" key="3">
    <source>
        <dbReference type="EMBL" id="MET4581682.1"/>
    </source>
</evidence>
<dbReference type="RefSeq" id="WP_354023847.1">
    <property type="nucleotide sequence ID" value="NZ_JBEPSJ010000001.1"/>
</dbReference>
<comment type="caution">
    <text evidence="3">The sequence shown here is derived from an EMBL/GenBank/DDBJ whole genome shotgun (WGS) entry which is preliminary data.</text>
</comment>
<organism evidence="3 4">
    <name type="scientific">Conyzicola nivalis</name>
    <dbReference type="NCBI Taxonomy" id="1477021"/>
    <lineage>
        <taxon>Bacteria</taxon>
        <taxon>Bacillati</taxon>
        <taxon>Actinomycetota</taxon>
        <taxon>Actinomycetes</taxon>
        <taxon>Micrococcales</taxon>
        <taxon>Microbacteriaceae</taxon>
        <taxon>Conyzicola</taxon>
    </lineage>
</organism>
<reference evidence="3 4" key="1">
    <citation type="submission" date="2024-06" db="EMBL/GenBank/DDBJ databases">
        <title>Sorghum-associated microbial communities from plants grown in Nebraska, USA.</title>
        <authorList>
            <person name="Schachtman D."/>
        </authorList>
    </citation>
    <scope>NUCLEOTIDE SEQUENCE [LARGE SCALE GENOMIC DNA]</scope>
    <source>
        <strain evidence="3 4">2857</strain>
    </source>
</reference>
<dbReference type="SUPFAM" id="SSF53474">
    <property type="entry name" value="alpha/beta-Hydrolases"/>
    <property type="match status" value="1"/>
</dbReference>
<evidence type="ECO:0000256" key="1">
    <source>
        <dbReference type="SAM" id="MobiDB-lite"/>
    </source>
</evidence>
<gene>
    <name evidence="3" type="ORF">ABIE21_001172</name>
</gene>
<dbReference type="InterPro" id="IPR029058">
    <property type="entry name" value="AB_hydrolase_fold"/>
</dbReference>
<evidence type="ECO:0000313" key="4">
    <source>
        <dbReference type="Proteomes" id="UP001549257"/>
    </source>
</evidence>
<sequence length="515" mass="56224">MTATRRSAVALVVVHGIGAQTRGATLVEWVEPLLRRIDWLSRTTGGDGVVFEGVELSEGARDMVLARADYRDTDGSRREVLLRVTEAHWAQSFLALRPGEVFTWGGMFVWRAFLRLAVHFSRILWLDPWWRVLSAPVIAALWVAGLAAAAAVSLLLPLLAVALVVPLLSSLVRAATDRLAEFVGDVAVWTRRPVRAAAMRAVVRTEIADATARLADLAEAEGVDPEQTRVVVLAHSQGATISAQTLFDPGTREPRPPVDVFLTLGATLTLLGSPRWTTGRFSAVRTALAQVARRAVDFNPVEEWSRLPTPPRWLNFWAVWDPFTAGPISTSMRAREERWRESFGRRAGPTRGPEEHPVHNTANPLTDHQSYVGNVAEVMDPVARLLLGMEGRMPVAAHARSVRQAGLNRVLVVALAGGAALGGWPWFAALGGAVVLLWANGVLWRAFLERSTWDESGSPTRRTWVVGYLLRILLVICGALLVTDPLWSAVTALAGVLAVVAPALGRLPRVLPERR</sequence>
<dbReference type="EMBL" id="JBEPSJ010000001">
    <property type="protein sequence ID" value="MET4581682.1"/>
    <property type="molecule type" value="Genomic_DNA"/>
</dbReference>
<name>A0ABV2QMF3_9MICO</name>
<evidence type="ECO:0000256" key="2">
    <source>
        <dbReference type="SAM" id="Phobius"/>
    </source>
</evidence>
<keyword evidence="2" id="KW-0472">Membrane</keyword>